<sequence>MPSILAIHSCTLLRYENESCFVRILVPSFLHIGGLLISDEKEKRLHFVK</sequence>
<organism evidence="1 2">
    <name type="scientific">Bacillus pumilus</name>
    <name type="common">Bacillus mesentericus</name>
    <dbReference type="NCBI Taxonomy" id="1408"/>
    <lineage>
        <taxon>Bacteria</taxon>
        <taxon>Bacillati</taxon>
        <taxon>Bacillota</taxon>
        <taxon>Bacilli</taxon>
        <taxon>Bacillales</taxon>
        <taxon>Bacillaceae</taxon>
        <taxon>Bacillus</taxon>
    </lineage>
</organism>
<evidence type="ECO:0000313" key="2">
    <source>
        <dbReference type="Proteomes" id="UP000031978"/>
    </source>
</evidence>
<reference evidence="1 2" key="1">
    <citation type="submission" date="2014-12" db="EMBL/GenBank/DDBJ databases">
        <title>Draft Genome Sequences of Five Spore-Forming Food Isolates of Bacillus pumilus.</title>
        <authorList>
            <person name="de Jong A."/>
            <person name="van Heel A.J."/>
            <person name="Montalban-Lopez M."/>
            <person name="Krawczyk A.O."/>
            <person name="Berendsen E.M."/>
            <person name="Wells-Bennik M."/>
            <person name="Kuipers O.P."/>
        </authorList>
    </citation>
    <scope>NUCLEOTIDE SEQUENCE [LARGE SCALE GENOMIC DNA]</scope>
    <source>
        <strain evidence="1 2">B4127</strain>
    </source>
</reference>
<dbReference type="EMBL" id="JXCL01000040">
    <property type="protein sequence ID" value="KIL12297.1"/>
    <property type="molecule type" value="Genomic_DNA"/>
</dbReference>
<protein>
    <submittedName>
        <fullName evidence="1">Uncharacterized protein</fullName>
    </submittedName>
</protein>
<accession>A0AB34QPX7</accession>
<evidence type="ECO:0000313" key="1">
    <source>
        <dbReference type="EMBL" id="KIL12297.1"/>
    </source>
</evidence>
<dbReference type="AlphaFoldDB" id="A0AB34QPX7"/>
<comment type="caution">
    <text evidence="1">The sequence shown here is derived from an EMBL/GenBank/DDBJ whole genome shotgun (WGS) entry which is preliminary data.</text>
</comment>
<proteinExistence type="predicted"/>
<name>A0AB34QPX7_BACPU</name>
<gene>
    <name evidence="1" type="ORF">B4127_1628</name>
</gene>
<dbReference type="Proteomes" id="UP000031978">
    <property type="component" value="Unassembled WGS sequence"/>
</dbReference>